<dbReference type="InterPro" id="IPR050482">
    <property type="entry name" value="Sensor_HK_TwoCompSys"/>
</dbReference>
<dbReference type="Pfam" id="PF13426">
    <property type="entry name" value="PAS_9"/>
    <property type="match status" value="1"/>
</dbReference>
<dbReference type="InterPro" id="IPR013767">
    <property type="entry name" value="PAS_fold"/>
</dbReference>
<dbReference type="PROSITE" id="PS50112">
    <property type="entry name" value="PAS"/>
    <property type="match status" value="2"/>
</dbReference>
<dbReference type="InterPro" id="IPR011712">
    <property type="entry name" value="Sig_transdc_His_kin_sub3_dim/P"/>
</dbReference>
<feature type="transmembrane region" description="Helical" evidence="10">
    <location>
        <begin position="12"/>
        <end position="32"/>
    </location>
</feature>
<dbReference type="Pfam" id="PF08448">
    <property type="entry name" value="PAS_4"/>
    <property type="match status" value="1"/>
</dbReference>
<evidence type="ECO:0000256" key="2">
    <source>
        <dbReference type="ARBA" id="ARBA00012438"/>
    </source>
</evidence>
<keyword evidence="10" id="KW-0812">Transmembrane</keyword>
<keyword evidence="6" id="KW-0418">Kinase</keyword>
<evidence type="ECO:0000256" key="8">
    <source>
        <dbReference type="ARBA" id="ARBA00023012"/>
    </source>
</evidence>
<feature type="domain" description="PAS" evidence="12">
    <location>
        <begin position="352"/>
        <end position="407"/>
    </location>
</feature>
<feature type="coiled-coil region" evidence="9">
    <location>
        <begin position="335"/>
        <end position="362"/>
    </location>
</feature>
<dbReference type="Gene3D" id="1.20.5.1930">
    <property type="match status" value="1"/>
</dbReference>
<evidence type="ECO:0000256" key="4">
    <source>
        <dbReference type="ARBA" id="ARBA00022679"/>
    </source>
</evidence>
<feature type="domain" description="PAC" evidence="13">
    <location>
        <begin position="172"/>
        <end position="219"/>
    </location>
</feature>
<sequence length="702" mass="81219">MSENLRKKVLSFIRAFKIPLIYLILSTIWIFTSDSFVENITTDPRELTKLQTIKGWIFVFASTLVLYFLIKRDRDKIEQSLSIEKSAREQAELMKKKIAEEQEKTKMIIEHASEGIFIADEKGQYVDVNPIGCRMLGYSKEELLKKNLRELIFYDETSLPLALDKLIEGETVTIERKLIRKDGSFLHAEIVAKMLPDKRFQGLVRDISERKHAEDILKQSEERFRAFFSSDVIGTFYGDIFGNVFSANDEFLRILELTKEDFDKEKIRIQDFTPEEFHNQDEENILLAKNHGSCQPYEKQFISKSGKRVWVLVGFVIVGKEKEEILGYVLDLTKLKEAEENYKRLYTENEELLQRLQLHLERIPLAYLILDSDFKIKFFNPEAEKIFGYKNAEVRGKDPYDFLIPESSKPLVDEKKKRWRLGDMNANGINENVTKDGKIILCEWYNTPILDEDGNLIEVISMGIDVTEREKSKEELLKSEQKLRALATHLQSVREEERATIARELHDELGQILTSIKMNLMMMTKQVLQDDESFDKMIFENEINSMNEMIEHSVRRLKKLISELRPEVLDNLGLIPAVEWLLEQFITRSGVKVNFKAETKNLSLPKDKQLNVYRIVQESLTNALRHSRATEINLTIFETGNFLKITIQDNGKGFNPDLLDPLHSIGITGMKERALSFGAELNIHSSSGNGTTVLLSVPLNNN</sequence>
<dbReference type="CDD" id="cd00130">
    <property type="entry name" value="PAS"/>
    <property type="match status" value="3"/>
</dbReference>
<keyword evidence="7" id="KW-0067">ATP-binding</keyword>
<dbReference type="Pfam" id="PF00989">
    <property type="entry name" value="PAS"/>
    <property type="match status" value="1"/>
</dbReference>
<dbReference type="SMART" id="SM00091">
    <property type="entry name" value="PAS"/>
    <property type="match status" value="3"/>
</dbReference>
<proteinExistence type="predicted"/>
<dbReference type="PANTHER" id="PTHR24421:SF10">
    <property type="entry name" value="NITRATE_NITRITE SENSOR PROTEIN NARQ"/>
    <property type="match status" value="1"/>
</dbReference>
<evidence type="ECO:0000313" key="14">
    <source>
        <dbReference type="EMBL" id="HGT46448.1"/>
    </source>
</evidence>
<dbReference type="AlphaFoldDB" id="A0A832G1D6"/>
<dbReference type="Pfam" id="PF02518">
    <property type="entry name" value="HATPase_c"/>
    <property type="match status" value="1"/>
</dbReference>
<feature type="domain" description="Histidine kinase" evidence="11">
    <location>
        <begin position="500"/>
        <end position="701"/>
    </location>
</feature>
<dbReference type="Gene3D" id="3.30.565.10">
    <property type="entry name" value="Histidine kinase-like ATPase, C-terminal domain"/>
    <property type="match status" value="1"/>
</dbReference>
<evidence type="ECO:0000259" key="12">
    <source>
        <dbReference type="PROSITE" id="PS50112"/>
    </source>
</evidence>
<dbReference type="InterPro" id="IPR000014">
    <property type="entry name" value="PAS"/>
</dbReference>
<evidence type="ECO:0000256" key="7">
    <source>
        <dbReference type="ARBA" id="ARBA00022840"/>
    </source>
</evidence>
<dbReference type="InterPro" id="IPR003594">
    <property type="entry name" value="HATPase_dom"/>
</dbReference>
<evidence type="ECO:0000259" key="13">
    <source>
        <dbReference type="PROSITE" id="PS50113"/>
    </source>
</evidence>
<reference evidence="14" key="1">
    <citation type="journal article" date="2020" name="mSystems">
        <title>Genome- and Community-Level Interaction Insights into Carbon Utilization and Element Cycling Functions of Hydrothermarchaeota in Hydrothermal Sediment.</title>
        <authorList>
            <person name="Zhou Z."/>
            <person name="Liu Y."/>
            <person name="Xu W."/>
            <person name="Pan J."/>
            <person name="Luo Z.H."/>
            <person name="Li M."/>
        </authorList>
    </citation>
    <scope>NUCLEOTIDE SEQUENCE [LARGE SCALE GENOMIC DNA]</scope>
    <source>
        <strain evidence="14">SpSt-500</strain>
    </source>
</reference>
<dbReference type="InterPro" id="IPR035965">
    <property type="entry name" value="PAS-like_dom_sf"/>
</dbReference>
<dbReference type="Gene3D" id="3.30.450.20">
    <property type="entry name" value="PAS domain"/>
    <property type="match status" value="3"/>
</dbReference>
<feature type="domain" description="PAS" evidence="12">
    <location>
        <begin position="101"/>
        <end position="152"/>
    </location>
</feature>
<comment type="catalytic activity">
    <reaction evidence="1">
        <text>ATP + protein L-histidine = ADP + protein N-phospho-L-histidine.</text>
        <dbReference type="EC" id="2.7.13.3"/>
    </reaction>
</comment>
<dbReference type="InterPro" id="IPR001610">
    <property type="entry name" value="PAC"/>
</dbReference>
<feature type="domain" description="PAC" evidence="13">
    <location>
        <begin position="422"/>
        <end position="478"/>
    </location>
</feature>
<dbReference type="InterPro" id="IPR000700">
    <property type="entry name" value="PAS-assoc_C"/>
</dbReference>
<keyword evidence="4" id="KW-0808">Transferase</keyword>
<feature type="transmembrane region" description="Helical" evidence="10">
    <location>
        <begin position="52"/>
        <end position="70"/>
    </location>
</feature>
<dbReference type="SUPFAM" id="SSF55874">
    <property type="entry name" value="ATPase domain of HSP90 chaperone/DNA topoisomerase II/histidine kinase"/>
    <property type="match status" value="1"/>
</dbReference>
<keyword evidence="5" id="KW-0547">Nucleotide-binding</keyword>
<feature type="domain" description="PAC" evidence="13">
    <location>
        <begin position="295"/>
        <end position="344"/>
    </location>
</feature>
<dbReference type="GO" id="GO:0046983">
    <property type="term" value="F:protein dimerization activity"/>
    <property type="evidence" value="ECO:0007669"/>
    <property type="project" value="InterPro"/>
</dbReference>
<dbReference type="SMART" id="SM00387">
    <property type="entry name" value="HATPase_c"/>
    <property type="match status" value="1"/>
</dbReference>
<dbReference type="SUPFAM" id="SSF55785">
    <property type="entry name" value="PYP-like sensor domain (PAS domain)"/>
    <property type="match status" value="3"/>
</dbReference>
<dbReference type="PROSITE" id="PS50109">
    <property type="entry name" value="HIS_KIN"/>
    <property type="match status" value="1"/>
</dbReference>
<dbReference type="GO" id="GO:0016020">
    <property type="term" value="C:membrane"/>
    <property type="evidence" value="ECO:0007669"/>
    <property type="project" value="InterPro"/>
</dbReference>
<dbReference type="CDD" id="cd16917">
    <property type="entry name" value="HATPase_UhpB-NarQ-NarX-like"/>
    <property type="match status" value="1"/>
</dbReference>
<evidence type="ECO:0000259" key="11">
    <source>
        <dbReference type="PROSITE" id="PS50109"/>
    </source>
</evidence>
<dbReference type="GO" id="GO:0005524">
    <property type="term" value="F:ATP binding"/>
    <property type="evidence" value="ECO:0007669"/>
    <property type="project" value="UniProtKB-KW"/>
</dbReference>
<comment type="caution">
    <text evidence="14">The sequence shown here is derived from an EMBL/GenBank/DDBJ whole genome shotgun (WGS) entry which is preliminary data.</text>
</comment>
<dbReference type="NCBIfam" id="TIGR00229">
    <property type="entry name" value="sensory_box"/>
    <property type="match status" value="3"/>
</dbReference>
<dbReference type="EMBL" id="DSVI01000001">
    <property type="protein sequence ID" value="HGT46448.1"/>
    <property type="molecule type" value="Genomic_DNA"/>
</dbReference>
<dbReference type="InterPro" id="IPR013656">
    <property type="entry name" value="PAS_4"/>
</dbReference>
<protein>
    <recommendedName>
        <fullName evidence="2">histidine kinase</fullName>
        <ecNumber evidence="2">2.7.13.3</ecNumber>
    </recommendedName>
</protein>
<keyword evidence="8" id="KW-0902">Two-component regulatory system</keyword>
<keyword evidence="9" id="KW-0175">Coiled coil</keyword>
<name>A0A832G1D6_9BACT</name>
<evidence type="ECO:0000256" key="6">
    <source>
        <dbReference type="ARBA" id="ARBA00022777"/>
    </source>
</evidence>
<gene>
    <name evidence="14" type="ORF">ENS56_00235</name>
</gene>
<evidence type="ECO:0000256" key="1">
    <source>
        <dbReference type="ARBA" id="ARBA00000085"/>
    </source>
</evidence>
<dbReference type="SMART" id="SM00086">
    <property type="entry name" value="PAC"/>
    <property type="match status" value="3"/>
</dbReference>
<keyword evidence="3" id="KW-0597">Phosphoprotein</keyword>
<dbReference type="EC" id="2.7.13.3" evidence="2"/>
<organism evidence="14">
    <name type="scientific">Ignavibacterium album</name>
    <dbReference type="NCBI Taxonomy" id="591197"/>
    <lineage>
        <taxon>Bacteria</taxon>
        <taxon>Pseudomonadati</taxon>
        <taxon>Ignavibacteriota</taxon>
        <taxon>Ignavibacteria</taxon>
        <taxon>Ignavibacteriales</taxon>
        <taxon>Ignavibacteriaceae</taxon>
        <taxon>Ignavibacterium</taxon>
    </lineage>
</organism>
<evidence type="ECO:0000256" key="5">
    <source>
        <dbReference type="ARBA" id="ARBA00022741"/>
    </source>
</evidence>
<dbReference type="InterPro" id="IPR036890">
    <property type="entry name" value="HATPase_C_sf"/>
</dbReference>
<evidence type="ECO:0000256" key="10">
    <source>
        <dbReference type="SAM" id="Phobius"/>
    </source>
</evidence>
<dbReference type="GO" id="GO:0000155">
    <property type="term" value="F:phosphorelay sensor kinase activity"/>
    <property type="evidence" value="ECO:0007669"/>
    <property type="project" value="InterPro"/>
</dbReference>
<evidence type="ECO:0000256" key="9">
    <source>
        <dbReference type="SAM" id="Coils"/>
    </source>
</evidence>
<dbReference type="GO" id="GO:0006355">
    <property type="term" value="P:regulation of DNA-templated transcription"/>
    <property type="evidence" value="ECO:0007669"/>
    <property type="project" value="InterPro"/>
</dbReference>
<dbReference type="InterPro" id="IPR005467">
    <property type="entry name" value="His_kinase_dom"/>
</dbReference>
<dbReference type="Pfam" id="PF07730">
    <property type="entry name" value="HisKA_3"/>
    <property type="match status" value="1"/>
</dbReference>
<evidence type="ECO:0000256" key="3">
    <source>
        <dbReference type="ARBA" id="ARBA00022553"/>
    </source>
</evidence>
<dbReference type="PANTHER" id="PTHR24421">
    <property type="entry name" value="NITRATE/NITRITE SENSOR PROTEIN NARX-RELATED"/>
    <property type="match status" value="1"/>
</dbReference>
<accession>A0A832G1D6</accession>
<dbReference type="PROSITE" id="PS50113">
    <property type="entry name" value="PAC"/>
    <property type="match status" value="3"/>
</dbReference>
<keyword evidence="10" id="KW-0472">Membrane</keyword>
<keyword evidence="10" id="KW-1133">Transmembrane helix</keyword>